<dbReference type="EMBL" id="JAOTLW010000020">
    <property type="protein sequence ID" value="MDI5833267.1"/>
    <property type="molecule type" value="Genomic_DNA"/>
</dbReference>
<evidence type="ECO:0000313" key="1">
    <source>
        <dbReference type="EMBL" id="MDI5833267.1"/>
    </source>
</evidence>
<organism evidence="1 2">
    <name type="scientific">Shewanella xiamenensis</name>
    <dbReference type="NCBI Taxonomy" id="332186"/>
    <lineage>
        <taxon>Bacteria</taxon>
        <taxon>Pseudomonadati</taxon>
        <taxon>Pseudomonadota</taxon>
        <taxon>Gammaproteobacteria</taxon>
        <taxon>Alteromonadales</taxon>
        <taxon>Shewanellaceae</taxon>
        <taxon>Shewanella</taxon>
    </lineage>
</organism>
<accession>A0ABT6UFM3</accession>
<name>A0ABT6UFM3_9GAMM</name>
<dbReference type="Proteomes" id="UP001159075">
    <property type="component" value="Unassembled WGS sequence"/>
</dbReference>
<proteinExistence type="predicted"/>
<reference evidence="1 2" key="1">
    <citation type="submission" date="2022-09" db="EMBL/GenBank/DDBJ databases">
        <title>The outer-membrane cytochrome OmcA is essential for infection of Shewanella oneidensis by a zebrafish-associated bacteriophage.</title>
        <authorList>
            <person name="Grenfell A.W."/>
            <person name="Intile P."/>
            <person name="Mcfarlane J."/>
            <person name="Leung D."/>
            <person name="Abdalla K."/>
            <person name="Wold M."/>
            <person name="Kees E."/>
            <person name="Gralnick J."/>
        </authorList>
    </citation>
    <scope>NUCLEOTIDE SEQUENCE [LARGE SCALE GENOMIC DNA]</scope>
    <source>
        <strain evidence="1 2">NF-5</strain>
    </source>
</reference>
<sequence length="66" mass="7918">MANPEWVSDYFGIAPHFRGRWGVVYGDNDLWVYNGIYRNRKRAKKEITHYIKKGLFRMRRGAQAKQ</sequence>
<comment type="caution">
    <text evidence="1">The sequence shown here is derived from an EMBL/GenBank/DDBJ whole genome shotgun (WGS) entry which is preliminary data.</text>
</comment>
<keyword evidence="2" id="KW-1185">Reference proteome</keyword>
<gene>
    <name evidence="1" type="ORF">ODY93_16925</name>
</gene>
<dbReference type="RefSeq" id="WP_282679805.1">
    <property type="nucleotide sequence ID" value="NZ_CP106875.1"/>
</dbReference>
<evidence type="ECO:0000313" key="2">
    <source>
        <dbReference type="Proteomes" id="UP001159075"/>
    </source>
</evidence>
<protein>
    <submittedName>
        <fullName evidence="1">Uncharacterized protein</fullName>
    </submittedName>
</protein>